<feature type="transmembrane region" description="Helical" evidence="1">
    <location>
        <begin position="61"/>
        <end position="86"/>
    </location>
</feature>
<organism evidence="2">
    <name type="scientific">Shewanella putrefaciens (strain CN-32 / ATCC BAA-453)</name>
    <dbReference type="NCBI Taxonomy" id="319224"/>
    <lineage>
        <taxon>Bacteria</taxon>
        <taxon>Pseudomonadati</taxon>
        <taxon>Pseudomonadota</taxon>
        <taxon>Gammaproteobacteria</taxon>
        <taxon>Alteromonadales</taxon>
        <taxon>Shewanellaceae</taxon>
        <taxon>Shewanella</taxon>
    </lineage>
</organism>
<protein>
    <submittedName>
        <fullName evidence="2">Uncharacterized protein</fullName>
    </submittedName>
</protein>
<keyword evidence="1" id="KW-0812">Transmembrane</keyword>
<dbReference type="HOGENOM" id="CLU_1980052_0_0_6"/>
<proteinExistence type="predicted"/>
<dbReference type="KEGG" id="spc:Sputcn32_3407"/>
<sequence length="134" mass="15279">MAFAIKNQMNKQAVLYEKIEIKSPTIESYRWASKVYSRLDATSFLIVLASADFLYQRQGTGATFFCLTVTSGLIIKQYVIWLTFWIELAKWTSMMGISSHKLAHIGYIIRVNAKLPTQRISISLGIKPNGRIKE</sequence>
<accession>A4YAY5</accession>
<evidence type="ECO:0000256" key="1">
    <source>
        <dbReference type="SAM" id="Phobius"/>
    </source>
</evidence>
<dbReference type="STRING" id="319224.Sputcn32_3407"/>
<gene>
    <name evidence="2" type="ordered locus">Sputcn32_3407</name>
</gene>
<keyword evidence="1" id="KW-0472">Membrane</keyword>
<dbReference type="EMBL" id="CP000681">
    <property type="protein sequence ID" value="ABP77118.1"/>
    <property type="molecule type" value="Genomic_DNA"/>
</dbReference>
<name>A4YAY5_SHEPC</name>
<keyword evidence="1" id="KW-1133">Transmembrane helix</keyword>
<evidence type="ECO:0000313" key="2">
    <source>
        <dbReference type="EMBL" id="ABP77118.1"/>
    </source>
</evidence>
<dbReference type="AlphaFoldDB" id="A4YAY5"/>
<reference evidence="2" key="1">
    <citation type="submission" date="2007-04" db="EMBL/GenBank/DDBJ databases">
        <title>Complete sequence of Shewanella putrefaciens CN-32.</title>
        <authorList>
            <consortium name="US DOE Joint Genome Institute"/>
            <person name="Copeland A."/>
            <person name="Lucas S."/>
            <person name="Lapidus A."/>
            <person name="Barry K."/>
            <person name="Detter J.C."/>
            <person name="Glavina del Rio T."/>
            <person name="Hammon N."/>
            <person name="Israni S."/>
            <person name="Dalin E."/>
            <person name="Tice H."/>
            <person name="Pitluck S."/>
            <person name="Chain P."/>
            <person name="Malfatti S."/>
            <person name="Shin M."/>
            <person name="Vergez L."/>
            <person name="Schmutz J."/>
            <person name="Larimer F."/>
            <person name="Land M."/>
            <person name="Hauser L."/>
            <person name="Kyrpides N."/>
            <person name="Mikhailova N."/>
            <person name="Romine M.F."/>
            <person name="Fredrickson J."/>
            <person name="Tiedje J."/>
            <person name="Richardson P."/>
        </authorList>
    </citation>
    <scope>NUCLEOTIDE SEQUENCE [LARGE SCALE GENOMIC DNA]</scope>
    <source>
        <strain evidence="2">CN-32</strain>
    </source>
</reference>